<dbReference type="Gene3D" id="3.40.1010.10">
    <property type="entry name" value="Cobalt-precorrin-4 Transmethylase, Domain 1"/>
    <property type="match status" value="1"/>
</dbReference>
<dbReference type="STRING" id="880072.Desac_1754"/>
<reference evidence="9 10" key="1">
    <citation type="journal article" date="2011" name="Stand. Genomic Sci.">
        <title>Complete genome sequence of the acetate-degrading sulfate reducer Desulfobacca acetoxidans type strain (ASRB2).</title>
        <authorList>
            <person name="Goker M."/>
            <person name="Teshima H."/>
            <person name="Lapidus A."/>
            <person name="Nolan M."/>
            <person name="Lucas S."/>
            <person name="Hammon N."/>
            <person name="Deshpande S."/>
            <person name="Cheng J.F."/>
            <person name="Tapia R."/>
            <person name="Han C."/>
            <person name="Goodwin L."/>
            <person name="Pitluck S."/>
            <person name="Huntemann M."/>
            <person name="Liolios K."/>
            <person name="Ivanova N."/>
            <person name="Pagani I."/>
            <person name="Mavromatis K."/>
            <person name="Ovchinikova G."/>
            <person name="Pati A."/>
            <person name="Chen A."/>
            <person name="Palaniappan K."/>
            <person name="Land M."/>
            <person name="Hauser L."/>
            <person name="Brambilla E.M."/>
            <person name="Rohde M."/>
            <person name="Spring S."/>
            <person name="Detter J.C."/>
            <person name="Woyke T."/>
            <person name="Bristow J."/>
            <person name="Eisen J.A."/>
            <person name="Markowitz V."/>
            <person name="Hugenholtz P."/>
            <person name="Kyrpides N.C."/>
            <person name="Klenk H.P."/>
        </authorList>
    </citation>
    <scope>NUCLEOTIDE SEQUENCE [LARGE SCALE GENOMIC DNA]</scope>
    <source>
        <strain evidence="10">ATCC 700848 / DSM 11109 / ASRB2</strain>
    </source>
</reference>
<evidence type="ECO:0000256" key="4">
    <source>
        <dbReference type="ARBA" id="ARBA00022679"/>
    </source>
</evidence>
<dbReference type="RefSeq" id="WP_013706704.1">
    <property type="nucleotide sequence ID" value="NC_015388.1"/>
</dbReference>
<keyword evidence="6" id="KW-0627">Porphyrin biosynthesis</keyword>
<sequence length="295" mass="32597">MSKQKLKLAAMIAIFLVACGAMPGLAASVSPGKFYLVSTGPGDPKYLTLQAIEVIQKADLVLSHPESAKKLAKYLQGKKVEDPWKDLWMHQGKIWMKDLHTYKPEERSAVIAEKSRQRDEYVKNLKVMLAQGKNIVLLDGGDPTVYSRGFWLLEGLSDDQFEIVPGVGAMTASFAALKRASTGAGARFVAQTTPYAFFGKQDRDDLARDLSRYPGTLVFYMGISELGNLVETLKKYNPPDLPIGVVYYAGYPEKEKVVKGTLSDIMAKLADEKERWLGMIVVGRCLSGPHFVLSE</sequence>
<dbReference type="SUPFAM" id="SSF53790">
    <property type="entry name" value="Tetrapyrrole methylase"/>
    <property type="match status" value="1"/>
</dbReference>
<dbReference type="Pfam" id="PF00590">
    <property type="entry name" value="TP_methylase"/>
    <property type="match status" value="1"/>
</dbReference>
<dbReference type="InterPro" id="IPR014776">
    <property type="entry name" value="4pyrrole_Mease_sub2"/>
</dbReference>
<proteinExistence type="inferred from homology"/>
<dbReference type="PANTHER" id="PTHR45790:SF3">
    <property type="entry name" value="S-ADENOSYL-L-METHIONINE-DEPENDENT UROPORPHYRINOGEN III METHYLTRANSFERASE, CHLOROPLASTIC"/>
    <property type="match status" value="1"/>
</dbReference>
<protein>
    <recommendedName>
        <fullName evidence="2">uroporphyrinogen-III C-methyltransferase</fullName>
        <ecNumber evidence="2">2.1.1.107</ecNumber>
    </recommendedName>
</protein>
<feature type="domain" description="Tetrapyrrole methylase" evidence="8">
    <location>
        <begin position="33"/>
        <end position="265"/>
    </location>
</feature>
<dbReference type="EC" id="2.1.1.107" evidence="2"/>
<keyword evidence="7" id="KW-0732">Signal</keyword>
<feature type="chain" id="PRO_5003286896" description="uroporphyrinogen-III C-methyltransferase" evidence="7">
    <location>
        <begin position="27"/>
        <end position="295"/>
    </location>
</feature>
<evidence type="ECO:0000256" key="2">
    <source>
        <dbReference type="ARBA" id="ARBA00012162"/>
    </source>
</evidence>
<dbReference type="InterPro" id="IPR000878">
    <property type="entry name" value="4pyrrol_Mease"/>
</dbReference>
<evidence type="ECO:0000313" key="10">
    <source>
        <dbReference type="Proteomes" id="UP000000483"/>
    </source>
</evidence>
<dbReference type="eggNOG" id="COG2875">
    <property type="taxonomic scope" value="Bacteria"/>
</dbReference>
<dbReference type="AlphaFoldDB" id="F2ND20"/>
<reference evidence="10" key="2">
    <citation type="submission" date="2011-03" db="EMBL/GenBank/DDBJ databases">
        <title>The complete genome of Desulfobacca acetoxidans DSM 11109.</title>
        <authorList>
            <consortium name="US DOE Joint Genome Institute (JGI-PGF)"/>
            <person name="Lucas S."/>
            <person name="Copeland A."/>
            <person name="Lapidus A."/>
            <person name="Bruce D."/>
            <person name="Goodwin L."/>
            <person name="Pitluck S."/>
            <person name="Peters L."/>
            <person name="Kyrpides N."/>
            <person name="Mavromatis K."/>
            <person name="Ivanova N."/>
            <person name="Ovchinnikova G."/>
            <person name="Teshima H."/>
            <person name="Detter J.C."/>
            <person name="Han C."/>
            <person name="Land M."/>
            <person name="Hauser L."/>
            <person name="Markowitz V."/>
            <person name="Cheng J.-F."/>
            <person name="Hugenholtz P."/>
            <person name="Woyke T."/>
            <person name="Wu D."/>
            <person name="Spring S."/>
            <person name="Schueler E."/>
            <person name="Brambilla E."/>
            <person name="Klenk H.-P."/>
            <person name="Eisen J.A."/>
        </authorList>
    </citation>
    <scope>NUCLEOTIDE SEQUENCE [LARGE SCALE GENOMIC DNA]</scope>
    <source>
        <strain evidence="10">ATCC 700848 / DSM 11109 / ASRB2</strain>
    </source>
</reference>
<evidence type="ECO:0000256" key="6">
    <source>
        <dbReference type="ARBA" id="ARBA00023244"/>
    </source>
</evidence>
<keyword evidence="3 9" id="KW-0489">Methyltransferase</keyword>
<gene>
    <name evidence="9" type="ordered locus">Desac_1754</name>
</gene>
<evidence type="ECO:0000256" key="7">
    <source>
        <dbReference type="SAM" id="SignalP"/>
    </source>
</evidence>
<dbReference type="KEGG" id="dao:Desac_1754"/>
<dbReference type="InterPro" id="IPR035996">
    <property type="entry name" value="4pyrrol_Methylase_sf"/>
</dbReference>
<evidence type="ECO:0000313" key="9">
    <source>
        <dbReference type="EMBL" id="AEB09594.1"/>
    </source>
</evidence>
<dbReference type="GO" id="GO:0032259">
    <property type="term" value="P:methylation"/>
    <property type="evidence" value="ECO:0007669"/>
    <property type="project" value="UniProtKB-KW"/>
</dbReference>
<dbReference type="InterPro" id="IPR003043">
    <property type="entry name" value="Uropor_MeTrfase_CS"/>
</dbReference>
<dbReference type="CDD" id="cd11724">
    <property type="entry name" value="TP_methylase"/>
    <property type="match status" value="1"/>
</dbReference>
<dbReference type="PROSITE" id="PS51257">
    <property type="entry name" value="PROKAR_LIPOPROTEIN"/>
    <property type="match status" value="1"/>
</dbReference>
<name>F2ND20_DESAR</name>
<evidence type="ECO:0000256" key="5">
    <source>
        <dbReference type="ARBA" id="ARBA00022691"/>
    </source>
</evidence>
<feature type="signal peptide" evidence="7">
    <location>
        <begin position="1"/>
        <end position="26"/>
    </location>
</feature>
<organism evidence="9 10">
    <name type="scientific">Desulfobacca acetoxidans (strain ATCC 700848 / DSM 11109 / ASRB2)</name>
    <dbReference type="NCBI Taxonomy" id="880072"/>
    <lineage>
        <taxon>Bacteria</taxon>
        <taxon>Pseudomonadati</taxon>
        <taxon>Thermodesulfobacteriota</taxon>
        <taxon>Desulfobaccia</taxon>
        <taxon>Desulfobaccales</taxon>
        <taxon>Desulfobaccaceae</taxon>
        <taxon>Desulfobacca</taxon>
    </lineage>
</organism>
<evidence type="ECO:0000259" key="8">
    <source>
        <dbReference type="Pfam" id="PF00590"/>
    </source>
</evidence>
<comment type="similarity">
    <text evidence="1">Belongs to the precorrin methyltransferase family.</text>
</comment>
<keyword evidence="4 9" id="KW-0808">Transferase</keyword>
<keyword evidence="10" id="KW-1185">Reference proteome</keyword>
<dbReference type="Proteomes" id="UP000000483">
    <property type="component" value="Chromosome"/>
</dbReference>
<dbReference type="InterPro" id="IPR050161">
    <property type="entry name" value="Siro_Cobalamin_biosynth"/>
</dbReference>
<accession>F2ND20</accession>
<evidence type="ECO:0000256" key="3">
    <source>
        <dbReference type="ARBA" id="ARBA00022603"/>
    </source>
</evidence>
<dbReference type="HOGENOM" id="CLU_011276_7_0_7"/>
<dbReference type="PROSITE" id="PS00839">
    <property type="entry name" value="SUMT_1"/>
    <property type="match status" value="1"/>
</dbReference>
<dbReference type="Gene3D" id="3.30.950.10">
    <property type="entry name" value="Methyltransferase, Cobalt-precorrin-4 Transmethylase, Domain 2"/>
    <property type="match status" value="1"/>
</dbReference>
<dbReference type="EMBL" id="CP002629">
    <property type="protein sequence ID" value="AEB09594.1"/>
    <property type="molecule type" value="Genomic_DNA"/>
</dbReference>
<dbReference type="PANTHER" id="PTHR45790">
    <property type="entry name" value="SIROHEME SYNTHASE-RELATED"/>
    <property type="match status" value="1"/>
</dbReference>
<dbReference type="GO" id="GO:0004851">
    <property type="term" value="F:uroporphyrin-III C-methyltransferase activity"/>
    <property type="evidence" value="ECO:0007669"/>
    <property type="project" value="UniProtKB-EC"/>
</dbReference>
<keyword evidence="5" id="KW-0949">S-adenosyl-L-methionine</keyword>
<dbReference type="GO" id="GO:0019354">
    <property type="term" value="P:siroheme biosynthetic process"/>
    <property type="evidence" value="ECO:0007669"/>
    <property type="project" value="TreeGrafter"/>
</dbReference>
<dbReference type="OrthoDB" id="9804789at2"/>
<evidence type="ECO:0000256" key="1">
    <source>
        <dbReference type="ARBA" id="ARBA00005879"/>
    </source>
</evidence>
<dbReference type="InterPro" id="IPR014777">
    <property type="entry name" value="4pyrrole_Mease_sub1"/>
</dbReference>